<dbReference type="Proteomes" id="UP001499951">
    <property type="component" value="Unassembled WGS sequence"/>
</dbReference>
<dbReference type="EMBL" id="BAAADD010000010">
    <property type="protein sequence ID" value="GAA0583762.1"/>
    <property type="molecule type" value="Genomic_DNA"/>
</dbReference>
<dbReference type="InterPro" id="IPR020904">
    <property type="entry name" value="Sc_DH/Rdtase_CS"/>
</dbReference>
<gene>
    <name evidence="5" type="ORF">GCM10008942_35860</name>
</gene>
<feature type="domain" description="Ketoreductase" evidence="4">
    <location>
        <begin position="9"/>
        <end position="208"/>
    </location>
</feature>
<comment type="similarity">
    <text evidence="1 3">Belongs to the short-chain dehydrogenases/reductases (SDR) family.</text>
</comment>
<dbReference type="PANTHER" id="PTHR45024">
    <property type="entry name" value="DEHYDROGENASES, SHORT CHAIN"/>
    <property type="match status" value="1"/>
</dbReference>
<evidence type="ECO:0000313" key="6">
    <source>
        <dbReference type="Proteomes" id="UP001499951"/>
    </source>
</evidence>
<proteinExistence type="inferred from homology"/>
<evidence type="ECO:0000259" key="4">
    <source>
        <dbReference type="SMART" id="SM00822"/>
    </source>
</evidence>
<dbReference type="SUPFAM" id="SSF51735">
    <property type="entry name" value="NAD(P)-binding Rossmann-fold domains"/>
    <property type="match status" value="1"/>
</dbReference>
<dbReference type="InterPro" id="IPR057326">
    <property type="entry name" value="KR_dom"/>
</dbReference>
<sequence>MHVIDLSGRVAIVTGAGGGLGRSYALLLAQRGARVVVNDLGDGAEKVAEEIAAAGGEAQAARCSVTDVAGVQAMVERAVKDWKRVDILINNAGIVRDKSFAKIALDDFRLIFEIHVMGAVTCTKAVWETMREQKYGRIVMTTSSSGLYGNFGQSNYSVAKLGLVGLMQTLAIEGAKYGIHVNAIAPTAATGMTQGIWPEEQLNLIRPEFVAPGILALVREEAPTRAILCAGAGSFEAANITMTKGIHVAGDPPSAEEIVARWPDVVDRTNESVPAYAFAQSELELKKAGYVAPEKKGA</sequence>
<protein>
    <submittedName>
        <fullName evidence="5">SDR family NAD(P)-dependent oxidoreductase</fullName>
    </submittedName>
</protein>
<comment type="caution">
    <text evidence="5">The sequence shown here is derived from an EMBL/GenBank/DDBJ whole genome shotgun (WGS) entry which is preliminary data.</text>
</comment>
<keyword evidence="2" id="KW-0560">Oxidoreductase</keyword>
<dbReference type="RefSeq" id="WP_166937101.1">
    <property type="nucleotide sequence ID" value="NZ_BAAADD010000010.1"/>
</dbReference>
<evidence type="ECO:0000256" key="1">
    <source>
        <dbReference type="ARBA" id="ARBA00006484"/>
    </source>
</evidence>
<dbReference type="InterPro" id="IPR036291">
    <property type="entry name" value="NAD(P)-bd_dom_sf"/>
</dbReference>
<dbReference type="InterPro" id="IPR051687">
    <property type="entry name" value="Peroxisomal_Beta-Oxidation"/>
</dbReference>
<dbReference type="PROSITE" id="PS00061">
    <property type="entry name" value="ADH_SHORT"/>
    <property type="match status" value="1"/>
</dbReference>
<evidence type="ECO:0000313" key="5">
    <source>
        <dbReference type="EMBL" id="GAA0583762.1"/>
    </source>
</evidence>
<organism evidence="5 6">
    <name type="scientific">Rhizomicrobium electricum</name>
    <dbReference type="NCBI Taxonomy" id="480070"/>
    <lineage>
        <taxon>Bacteria</taxon>
        <taxon>Pseudomonadati</taxon>
        <taxon>Pseudomonadota</taxon>
        <taxon>Alphaproteobacteria</taxon>
        <taxon>Micropepsales</taxon>
        <taxon>Micropepsaceae</taxon>
        <taxon>Rhizomicrobium</taxon>
    </lineage>
</organism>
<dbReference type="Pfam" id="PF00106">
    <property type="entry name" value="adh_short"/>
    <property type="match status" value="1"/>
</dbReference>
<dbReference type="Gene3D" id="3.40.50.720">
    <property type="entry name" value="NAD(P)-binding Rossmann-like Domain"/>
    <property type="match status" value="2"/>
</dbReference>
<dbReference type="PRINTS" id="PR00080">
    <property type="entry name" value="SDRFAMILY"/>
</dbReference>
<dbReference type="InterPro" id="IPR002347">
    <property type="entry name" value="SDR_fam"/>
</dbReference>
<dbReference type="SMART" id="SM00822">
    <property type="entry name" value="PKS_KR"/>
    <property type="match status" value="1"/>
</dbReference>
<accession>A0ABN1F795</accession>
<name>A0ABN1F795_9PROT</name>
<evidence type="ECO:0000256" key="2">
    <source>
        <dbReference type="ARBA" id="ARBA00023002"/>
    </source>
</evidence>
<reference evidence="5 6" key="1">
    <citation type="journal article" date="2019" name="Int. J. Syst. Evol. Microbiol.">
        <title>The Global Catalogue of Microorganisms (GCM) 10K type strain sequencing project: providing services to taxonomists for standard genome sequencing and annotation.</title>
        <authorList>
            <consortium name="The Broad Institute Genomics Platform"/>
            <consortium name="The Broad Institute Genome Sequencing Center for Infectious Disease"/>
            <person name="Wu L."/>
            <person name="Ma J."/>
        </authorList>
    </citation>
    <scope>NUCLEOTIDE SEQUENCE [LARGE SCALE GENOMIC DNA]</scope>
    <source>
        <strain evidence="5 6">JCM 15089</strain>
    </source>
</reference>
<keyword evidence="6" id="KW-1185">Reference proteome</keyword>
<evidence type="ECO:0000256" key="3">
    <source>
        <dbReference type="RuleBase" id="RU000363"/>
    </source>
</evidence>
<dbReference type="PANTHER" id="PTHR45024:SF2">
    <property type="entry name" value="SCP2 DOMAIN-CONTAINING PROTEIN"/>
    <property type="match status" value="1"/>
</dbReference>
<dbReference type="PRINTS" id="PR00081">
    <property type="entry name" value="GDHRDH"/>
</dbReference>